<name>A0ABW2Q7K8_9MICO</name>
<comment type="caution">
    <text evidence="2">The sequence shown here is derived from an EMBL/GenBank/DDBJ whole genome shotgun (WGS) entry which is preliminary data.</text>
</comment>
<dbReference type="Pfam" id="PF14029">
    <property type="entry name" value="DUF4244"/>
    <property type="match status" value="1"/>
</dbReference>
<keyword evidence="3" id="KW-1185">Reference proteome</keyword>
<proteinExistence type="predicted"/>
<keyword evidence="1" id="KW-0472">Membrane</keyword>
<organism evidence="2 3">
    <name type="scientific">Georgenia alba</name>
    <dbReference type="NCBI Taxonomy" id="2233858"/>
    <lineage>
        <taxon>Bacteria</taxon>
        <taxon>Bacillati</taxon>
        <taxon>Actinomycetota</taxon>
        <taxon>Actinomycetes</taxon>
        <taxon>Micrococcales</taxon>
        <taxon>Bogoriellaceae</taxon>
        <taxon>Georgenia</taxon>
    </lineage>
</organism>
<accession>A0ABW2Q7K8</accession>
<reference evidence="3" key="1">
    <citation type="journal article" date="2019" name="Int. J. Syst. Evol. Microbiol.">
        <title>The Global Catalogue of Microorganisms (GCM) 10K type strain sequencing project: providing services to taxonomists for standard genome sequencing and annotation.</title>
        <authorList>
            <consortium name="The Broad Institute Genomics Platform"/>
            <consortium name="The Broad Institute Genome Sequencing Center for Infectious Disease"/>
            <person name="Wu L."/>
            <person name="Ma J."/>
        </authorList>
    </citation>
    <scope>NUCLEOTIDE SEQUENCE [LARGE SCALE GENOMIC DNA]</scope>
    <source>
        <strain evidence="3">JCM 1490</strain>
    </source>
</reference>
<sequence length="72" mass="7782">MTVRRRAGRVRAALTRRVRSLRATADGGMATAEYALVMVAAAALAGILLLIIRSDFVRGLLEAIFRRALGID</sequence>
<dbReference type="RefSeq" id="WP_382391807.1">
    <property type="nucleotide sequence ID" value="NZ_JBHTCQ010000001.1"/>
</dbReference>
<gene>
    <name evidence="2" type="ORF">ACFQQL_04855</name>
</gene>
<dbReference type="EMBL" id="JBHTCQ010000001">
    <property type="protein sequence ID" value="MFC7404428.1"/>
    <property type="molecule type" value="Genomic_DNA"/>
</dbReference>
<dbReference type="InterPro" id="IPR025338">
    <property type="entry name" value="DUF4244"/>
</dbReference>
<protein>
    <submittedName>
        <fullName evidence="2">DUF4244 domain-containing protein</fullName>
    </submittedName>
</protein>
<keyword evidence="1" id="KW-0812">Transmembrane</keyword>
<dbReference type="Proteomes" id="UP001596455">
    <property type="component" value="Unassembled WGS sequence"/>
</dbReference>
<evidence type="ECO:0000256" key="1">
    <source>
        <dbReference type="SAM" id="Phobius"/>
    </source>
</evidence>
<evidence type="ECO:0000313" key="3">
    <source>
        <dbReference type="Proteomes" id="UP001596455"/>
    </source>
</evidence>
<feature type="transmembrane region" description="Helical" evidence="1">
    <location>
        <begin position="34"/>
        <end position="52"/>
    </location>
</feature>
<keyword evidence="1" id="KW-1133">Transmembrane helix</keyword>
<evidence type="ECO:0000313" key="2">
    <source>
        <dbReference type="EMBL" id="MFC7404428.1"/>
    </source>
</evidence>